<gene>
    <name evidence="1" type="ORF">KUCAC02_004044</name>
</gene>
<feature type="non-terminal residue" evidence="1">
    <location>
        <position position="1"/>
    </location>
</feature>
<protein>
    <submittedName>
        <fullName evidence="1">Uncharacterized protein</fullName>
    </submittedName>
</protein>
<dbReference type="EMBL" id="CM043794">
    <property type="protein sequence ID" value="KAI4818742.1"/>
    <property type="molecule type" value="Genomic_DNA"/>
</dbReference>
<organism evidence="1 2">
    <name type="scientific">Chaenocephalus aceratus</name>
    <name type="common">Blackfin icefish</name>
    <name type="synonym">Chaenichthys aceratus</name>
    <dbReference type="NCBI Taxonomy" id="36190"/>
    <lineage>
        <taxon>Eukaryota</taxon>
        <taxon>Metazoa</taxon>
        <taxon>Chordata</taxon>
        <taxon>Craniata</taxon>
        <taxon>Vertebrata</taxon>
        <taxon>Euteleostomi</taxon>
        <taxon>Actinopterygii</taxon>
        <taxon>Neopterygii</taxon>
        <taxon>Teleostei</taxon>
        <taxon>Neoteleostei</taxon>
        <taxon>Acanthomorphata</taxon>
        <taxon>Eupercaria</taxon>
        <taxon>Perciformes</taxon>
        <taxon>Notothenioidei</taxon>
        <taxon>Channichthyidae</taxon>
        <taxon>Chaenocephalus</taxon>
    </lineage>
</organism>
<keyword evidence="2" id="KW-1185">Reference proteome</keyword>
<evidence type="ECO:0000313" key="1">
    <source>
        <dbReference type="EMBL" id="KAI4818742.1"/>
    </source>
</evidence>
<reference evidence="1" key="1">
    <citation type="submission" date="2022-05" db="EMBL/GenBank/DDBJ databases">
        <title>Chromosome-level genome of Chaenocephalus aceratus.</title>
        <authorList>
            <person name="Park H."/>
        </authorList>
    </citation>
    <scope>NUCLEOTIDE SEQUENCE</scope>
    <source>
        <strain evidence="1">KU_202001</strain>
    </source>
</reference>
<accession>A0ACB9WY94</accession>
<proteinExistence type="predicted"/>
<sequence length="52" mass="5736">NISIGLLAGNRLQSNALLTDYWPTASSTHFSPNPHHHNCRALAPFNQNGFHP</sequence>
<comment type="caution">
    <text evidence="1">The sequence shown here is derived from an EMBL/GenBank/DDBJ whole genome shotgun (WGS) entry which is preliminary data.</text>
</comment>
<evidence type="ECO:0000313" key="2">
    <source>
        <dbReference type="Proteomes" id="UP001057452"/>
    </source>
</evidence>
<feature type="non-terminal residue" evidence="1">
    <location>
        <position position="52"/>
    </location>
</feature>
<dbReference type="Proteomes" id="UP001057452">
    <property type="component" value="Chromosome 10"/>
</dbReference>
<name>A0ACB9WY94_CHAAC</name>